<accession>A0A4Y2QZ68</accession>
<organism evidence="2 3">
    <name type="scientific">Araneus ventricosus</name>
    <name type="common">Orbweaver spider</name>
    <name type="synonym">Epeira ventricosa</name>
    <dbReference type="NCBI Taxonomy" id="182803"/>
    <lineage>
        <taxon>Eukaryota</taxon>
        <taxon>Metazoa</taxon>
        <taxon>Ecdysozoa</taxon>
        <taxon>Arthropoda</taxon>
        <taxon>Chelicerata</taxon>
        <taxon>Arachnida</taxon>
        <taxon>Araneae</taxon>
        <taxon>Araneomorphae</taxon>
        <taxon>Entelegynae</taxon>
        <taxon>Araneoidea</taxon>
        <taxon>Araneidae</taxon>
        <taxon>Araneus</taxon>
    </lineage>
</organism>
<reference evidence="2 3" key="1">
    <citation type="journal article" date="2019" name="Sci. Rep.">
        <title>Orb-weaving spider Araneus ventricosus genome elucidates the spidroin gene catalogue.</title>
        <authorList>
            <person name="Kono N."/>
            <person name="Nakamura H."/>
            <person name="Ohtoshi R."/>
            <person name="Moran D.A.P."/>
            <person name="Shinohara A."/>
            <person name="Yoshida Y."/>
            <person name="Fujiwara M."/>
            <person name="Mori M."/>
            <person name="Tomita M."/>
            <person name="Arakawa K."/>
        </authorList>
    </citation>
    <scope>NUCLEOTIDE SEQUENCE [LARGE SCALE GENOMIC DNA]</scope>
</reference>
<protein>
    <submittedName>
        <fullName evidence="2">Uncharacterized protein</fullName>
    </submittedName>
</protein>
<evidence type="ECO:0000256" key="1">
    <source>
        <dbReference type="SAM" id="MobiDB-lite"/>
    </source>
</evidence>
<keyword evidence="3" id="KW-1185">Reference proteome</keyword>
<proteinExistence type="predicted"/>
<comment type="caution">
    <text evidence="2">The sequence shown here is derived from an EMBL/GenBank/DDBJ whole genome shotgun (WGS) entry which is preliminary data.</text>
</comment>
<gene>
    <name evidence="2" type="ORF">AVEN_207566_1</name>
</gene>
<evidence type="ECO:0000313" key="3">
    <source>
        <dbReference type="Proteomes" id="UP000499080"/>
    </source>
</evidence>
<name>A0A4Y2QZ68_ARAVE</name>
<feature type="non-terminal residue" evidence="2">
    <location>
        <position position="1"/>
    </location>
</feature>
<evidence type="ECO:0000313" key="2">
    <source>
        <dbReference type="EMBL" id="GBN68611.1"/>
    </source>
</evidence>
<dbReference type="Proteomes" id="UP000499080">
    <property type="component" value="Unassembled WGS sequence"/>
</dbReference>
<dbReference type="AlphaFoldDB" id="A0A4Y2QZ68"/>
<sequence length="137" mass="14883">RSGPSEKRSPLQQSETEVGVFTPSPATAESLPKGLRPVVGVGVTQPHTFSTPLASHPRARGASRELRPVVGMGVTQPHTFTTPLASHPRARGASKDPSPPKKMNLPVFLKLTTIIHPFQTNHEIRNASFEKFRSSFN</sequence>
<dbReference type="EMBL" id="BGPR01015271">
    <property type="protein sequence ID" value="GBN68611.1"/>
    <property type="molecule type" value="Genomic_DNA"/>
</dbReference>
<feature type="region of interest" description="Disordered" evidence="1">
    <location>
        <begin position="1"/>
        <end position="62"/>
    </location>
</feature>
<feature type="region of interest" description="Disordered" evidence="1">
    <location>
        <begin position="74"/>
        <end position="103"/>
    </location>
</feature>